<accession>A0A6P7YQS1</accession>
<feature type="coiled-coil region" evidence="1">
    <location>
        <begin position="357"/>
        <end position="420"/>
    </location>
</feature>
<name>A0A6P7YQS1_9AMPH</name>
<dbReference type="AlphaFoldDB" id="A0A6P7YQS1"/>
<dbReference type="InterPro" id="IPR026674">
    <property type="entry name" value="FLACC1"/>
</dbReference>
<feature type="coiled-coil region" evidence="1">
    <location>
        <begin position="170"/>
        <end position="197"/>
    </location>
</feature>
<dbReference type="OrthoDB" id="10013155at2759"/>
<organism evidence="3 4">
    <name type="scientific">Microcaecilia unicolor</name>
    <dbReference type="NCBI Taxonomy" id="1415580"/>
    <lineage>
        <taxon>Eukaryota</taxon>
        <taxon>Metazoa</taxon>
        <taxon>Chordata</taxon>
        <taxon>Craniata</taxon>
        <taxon>Vertebrata</taxon>
        <taxon>Euteleostomi</taxon>
        <taxon>Amphibia</taxon>
        <taxon>Gymnophiona</taxon>
        <taxon>Siphonopidae</taxon>
        <taxon>Microcaecilia</taxon>
    </lineage>
</organism>
<evidence type="ECO:0000313" key="3">
    <source>
        <dbReference type="Proteomes" id="UP000515156"/>
    </source>
</evidence>
<feature type="compositionally biased region" description="Low complexity" evidence="2">
    <location>
        <begin position="1"/>
        <end position="16"/>
    </location>
</feature>
<keyword evidence="1" id="KW-0175">Coiled coil</keyword>
<reference evidence="4" key="1">
    <citation type="submission" date="2025-08" db="UniProtKB">
        <authorList>
            <consortium name="RefSeq"/>
        </authorList>
    </citation>
    <scope>IDENTIFICATION</scope>
</reference>
<protein>
    <submittedName>
        <fullName evidence="4">Flagellum-associated coiled-coil domain-containing protein 1 isoform X1</fullName>
    </submittedName>
</protein>
<dbReference type="CTD" id="130540"/>
<dbReference type="FunCoup" id="A0A6P7YQS1">
    <property type="interactions" value="9"/>
</dbReference>
<gene>
    <name evidence="4" type="primary">FLACC1</name>
</gene>
<dbReference type="PANTHER" id="PTHR21707">
    <property type="entry name" value="FLAGELLUM-ASSOCIATED COILED-COIL DOMAIN-CONTAINING PROTEIN 1"/>
    <property type="match status" value="1"/>
</dbReference>
<dbReference type="GeneID" id="115474237"/>
<keyword evidence="3" id="KW-1185">Reference proteome</keyword>
<feature type="region of interest" description="Disordered" evidence="2">
    <location>
        <begin position="1"/>
        <end position="22"/>
    </location>
</feature>
<dbReference type="RefSeq" id="XP_030065479.1">
    <property type="nucleotide sequence ID" value="XM_030209619.1"/>
</dbReference>
<proteinExistence type="predicted"/>
<feature type="coiled-coil region" evidence="1">
    <location>
        <begin position="233"/>
        <end position="313"/>
    </location>
</feature>
<evidence type="ECO:0000313" key="4">
    <source>
        <dbReference type="RefSeq" id="XP_030065479.1"/>
    </source>
</evidence>
<evidence type="ECO:0000256" key="1">
    <source>
        <dbReference type="SAM" id="Coils"/>
    </source>
</evidence>
<sequence length="437" mass="50955">MASSAKSSSIKNQSKSFLASKPATVSSVRLAGRGHSGYRPAKKELVDTKKEEQILISPGYHMTRSKDRISVILGEAFFGPNSQTKVDKESPPRKVAHCDIDGIIEDFQDQIGHLITLLEQEKKDHRKTKEVMALELNDTVAAVKQKNETEIRTLQETHASELHALREQSKATLEKQITEAQRKYDDLQHDYDFLKCSFKAYKESLADEAGEKQIFWEAEWKKVYEQEKKKAMLEQKQTLMKNFEKDHEEALKKVQNEILLMQENHFLEKQELWQEFSKAIEDAKHKKRHIEVKEKQQEELKERRKRKKELKKTDVISEKIPDLEQIMWQKSEILCHRPKSEALKSLKVELCEKKESLLNLHEALQHFQQEVKKMKSQAQGTQEAFQQKISGMNESFDQIIHSLMKENEDLRRKLISKSEELLHQKVKEKTGSRSAVN</sequence>
<dbReference type="GO" id="GO:0005737">
    <property type="term" value="C:cytoplasm"/>
    <property type="evidence" value="ECO:0007669"/>
    <property type="project" value="TreeGrafter"/>
</dbReference>
<dbReference type="Proteomes" id="UP000515156">
    <property type="component" value="Chromosome 7"/>
</dbReference>
<dbReference type="KEGG" id="muo:115474237"/>
<evidence type="ECO:0000256" key="2">
    <source>
        <dbReference type="SAM" id="MobiDB-lite"/>
    </source>
</evidence>
<dbReference type="InParanoid" id="A0A6P7YQS1"/>
<dbReference type="PANTHER" id="PTHR21707:SF42">
    <property type="entry name" value="FLAGELLUM-ASSOCIATED COILED-COIL DOMAIN-CONTAINING PROTEIN 1"/>
    <property type="match status" value="1"/>
</dbReference>